<dbReference type="Pfam" id="PF05045">
    <property type="entry name" value="RgpF"/>
    <property type="match status" value="1"/>
</dbReference>
<proteinExistence type="predicted"/>
<reference evidence="1" key="1">
    <citation type="submission" date="2023-05" db="EMBL/GenBank/DDBJ databases">
        <title>Whole genome sequence of Commensalibacter sp.</title>
        <authorList>
            <person name="Charoenyingcharoen P."/>
            <person name="Yukphan P."/>
        </authorList>
    </citation>
    <scope>NUCLEOTIDE SEQUENCE</scope>
    <source>
        <strain evidence="1">TBRC 16381</strain>
    </source>
</reference>
<name>A0ABT6Q1L4_9PROT</name>
<protein>
    <submittedName>
        <fullName evidence="1">Rhamnan synthesis F family protein</fullName>
    </submittedName>
</protein>
<keyword evidence="2" id="KW-1185">Reference proteome</keyword>
<sequence length="301" mass="35609">MSKKICLFAHYSTAQTLPKDVKHYLQALYDNGWETHIALSGHTKISEDTQNFCASYNITPHLRPNQGLDFGAWQDMMKKGVTLDADHILLTNDSIFGPIYPMHPIFTRMLSQKIDIWGMVETLEVNWHLQSWFLCFNQSLFQHKKIQALFNQPFHTMEKADIIYKAELGLGRTLKQIPNLKYAACWSKINRYPLRDPKQTNPMHLDWFSVLDSGRVPFIKKEVIRDNYYGIFWLNYYRKLLANNRYFPLDHVDCYLKQFPKRPLPVIPKWKRFLYLFSTYDTKIAWQYFLKQGISCPIIAP</sequence>
<dbReference type="InterPro" id="IPR007739">
    <property type="entry name" value="RgpF"/>
</dbReference>
<accession>A0ABT6Q1L4</accession>
<dbReference type="Proteomes" id="UP001431634">
    <property type="component" value="Unassembled WGS sequence"/>
</dbReference>
<dbReference type="EMBL" id="JASBAO010000001">
    <property type="protein sequence ID" value="MDI2090873.1"/>
    <property type="molecule type" value="Genomic_DNA"/>
</dbReference>
<evidence type="ECO:0000313" key="2">
    <source>
        <dbReference type="Proteomes" id="UP001431634"/>
    </source>
</evidence>
<comment type="caution">
    <text evidence="1">The sequence shown here is derived from an EMBL/GenBank/DDBJ whole genome shotgun (WGS) entry which is preliminary data.</text>
</comment>
<organism evidence="1 2">
    <name type="scientific">Commensalibacter oyaizuii</name>
    <dbReference type="NCBI Taxonomy" id="3043873"/>
    <lineage>
        <taxon>Bacteria</taxon>
        <taxon>Pseudomonadati</taxon>
        <taxon>Pseudomonadota</taxon>
        <taxon>Alphaproteobacteria</taxon>
        <taxon>Acetobacterales</taxon>
        <taxon>Acetobacteraceae</taxon>
    </lineage>
</organism>
<evidence type="ECO:0000313" key="1">
    <source>
        <dbReference type="EMBL" id="MDI2090873.1"/>
    </source>
</evidence>
<dbReference type="RefSeq" id="WP_281447992.1">
    <property type="nucleotide sequence ID" value="NZ_JASBAO010000001.1"/>
</dbReference>
<gene>
    <name evidence="1" type="ORF">QJV27_05735</name>
</gene>